<dbReference type="SUPFAM" id="SSF50249">
    <property type="entry name" value="Nucleic acid-binding proteins"/>
    <property type="match status" value="1"/>
</dbReference>
<dbReference type="InterPro" id="IPR005146">
    <property type="entry name" value="B3/B4_tRNA-bd"/>
</dbReference>
<gene>
    <name evidence="15" type="primary">pheT</name>
    <name evidence="20" type="ORF">I5677_04640</name>
</gene>
<evidence type="ECO:0000256" key="4">
    <source>
        <dbReference type="ARBA" id="ARBA00022490"/>
    </source>
</evidence>
<evidence type="ECO:0000256" key="12">
    <source>
        <dbReference type="ARBA" id="ARBA00022917"/>
    </source>
</evidence>
<dbReference type="GO" id="GO:0005524">
    <property type="term" value="F:ATP binding"/>
    <property type="evidence" value="ECO:0007669"/>
    <property type="project" value="UniProtKB-UniRule"/>
</dbReference>
<dbReference type="EMBL" id="JAEAGR010000003">
    <property type="protein sequence ID" value="MBH1940182.1"/>
    <property type="molecule type" value="Genomic_DNA"/>
</dbReference>
<keyword evidence="4 15" id="KW-0963">Cytoplasm</keyword>
<keyword evidence="11 16" id="KW-0694">RNA-binding</keyword>
<evidence type="ECO:0000256" key="15">
    <source>
        <dbReference type="HAMAP-Rule" id="MF_00283"/>
    </source>
</evidence>
<dbReference type="Gene3D" id="3.50.40.10">
    <property type="entry name" value="Phenylalanyl-trna Synthetase, Chain B, domain 3"/>
    <property type="match status" value="1"/>
</dbReference>
<dbReference type="GO" id="GO:0016740">
    <property type="term" value="F:transferase activity"/>
    <property type="evidence" value="ECO:0007669"/>
    <property type="project" value="UniProtKB-ARBA"/>
</dbReference>
<keyword evidence="13 15" id="KW-0030">Aminoacyl-tRNA synthetase</keyword>
<evidence type="ECO:0000256" key="7">
    <source>
        <dbReference type="ARBA" id="ARBA00022723"/>
    </source>
</evidence>
<sequence length="793" mass="89765">MLISMNWISEFTDLSGVDIKELINQFTLSTAEVEDIYEMGKNIKDVVVGKLVEINDHPNSKKLHLVKVDIGSEVVECVCGAPNVFVGAVVPFAKLGGQVGELVIKEVQIAGATSRGMCCSEKELGISDNHEGLMILDDIYPLGTDIKEFMQLEDTVFEVDNKSLTNRPDLWGHYGIAREIATLTKRPLKPLELMDTDIYRELAPIDLKVENTDKIYRYSCITIDNITKKKSPINMRIRLTYCGMRPINLLADLTNYLMMEMGQPMHAFDNGKVSKIRVKTMPEQTNFLTLDGVERKIDTDTLMICDEKEPVAIAGIMGGELSEITDNTDSVLLESANFDAVSVRKSATRLGMRTDASARYEKTIDPELTVPAIKRFLKLLAEIDPGVKVTSALTDCYVKHYETITIQFDKAYVDKYTGIDISSNFIEETLTALGFGLNRKGDEFEVVVPSWRATKDVTMKADMIEEITRIYGYDNFEIKSTKSLLTPIRHSEDRDNELKMKLFLSERYAMNEVHSYLWYESKLNKEIGIVTEPNIRVINSLTAENDTIRSTIIPSLLGFVYKNVDTTPEMGMFEIGRVSDGLKEDGLCNERKRLGIVVASKKLSEKEVYFKVKEIVEQLLLAIKNVRPVFAIKEELSKYNYVHPVNSAKISLKGEEIGYFSVLNPKVKNKIDKKLNVAYAEIDVELLETVTAETLRYVEPSKYPGVTIDLSLLTEKELRFEKIAEYIGEYKCEYLKSFHLVDIFEDEKLLPGKKSVTIRFEFVSMERTLEGQEISAMTDELLAILKAKGIELR</sequence>
<dbReference type="InterPro" id="IPR005147">
    <property type="entry name" value="tRNA_synthase_B5-dom"/>
</dbReference>
<dbReference type="GO" id="GO:0000049">
    <property type="term" value="F:tRNA binding"/>
    <property type="evidence" value="ECO:0007669"/>
    <property type="project" value="UniProtKB-UniRule"/>
</dbReference>
<dbReference type="InterPro" id="IPR045060">
    <property type="entry name" value="Phe-tRNA-ligase_IIc_bsu"/>
</dbReference>
<evidence type="ECO:0000256" key="6">
    <source>
        <dbReference type="ARBA" id="ARBA00022598"/>
    </source>
</evidence>
<dbReference type="SUPFAM" id="SSF54991">
    <property type="entry name" value="Anticodon-binding domain of PheRS"/>
    <property type="match status" value="1"/>
</dbReference>
<comment type="caution">
    <text evidence="20">The sequence shown here is derived from an EMBL/GenBank/DDBJ whole genome shotgun (WGS) entry which is preliminary data.</text>
</comment>
<organism evidence="20 21">
    <name type="scientific">Mobilitalea sibirica</name>
    <dbReference type="NCBI Taxonomy" id="1462919"/>
    <lineage>
        <taxon>Bacteria</taxon>
        <taxon>Bacillati</taxon>
        <taxon>Bacillota</taxon>
        <taxon>Clostridia</taxon>
        <taxon>Lachnospirales</taxon>
        <taxon>Lachnospiraceae</taxon>
        <taxon>Mobilitalea</taxon>
    </lineage>
</organism>
<feature type="binding site" evidence="15">
    <location>
        <position position="466"/>
    </location>
    <ligand>
        <name>Mg(2+)</name>
        <dbReference type="ChEBI" id="CHEBI:18420"/>
        <note>shared with alpha subunit</note>
    </ligand>
</feature>
<keyword evidence="10 15" id="KW-0460">Magnesium</keyword>
<evidence type="ECO:0000313" key="20">
    <source>
        <dbReference type="EMBL" id="MBH1940182.1"/>
    </source>
</evidence>
<dbReference type="InterPro" id="IPR036690">
    <property type="entry name" value="Fdx_antiC-bd_sf"/>
</dbReference>
<dbReference type="PROSITE" id="PS50886">
    <property type="entry name" value="TRBD"/>
    <property type="match status" value="1"/>
</dbReference>
<dbReference type="InterPro" id="IPR012340">
    <property type="entry name" value="NA-bd_OB-fold"/>
</dbReference>
<dbReference type="HAMAP" id="MF_00283">
    <property type="entry name" value="Phe_tRNA_synth_beta1"/>
    <property type="match status" value="1"/>
</dbReference>
<dbReference type="CDD" id="cd02796">
    <property type="entry name" value="tRNA_bind_bactPheRS"/>
    <property type="match status" value="1"/>
</dbReference>
<evidence type="ECO:0000256" key="13">
    <source>
        <dbReference type="ARBA" id="ARBA00023146"/>
    </source>
</evidence>
<dbReference type="InterPro" id="IPR020825">
    <property type="entry name" value="Phe-tRNA_synthase-like_B3/B4"/>
</dbReference>
<keyword evidence="21" id="KW-1185">Reference proteome</keyword>
<dbReference type="SMART" id="SM00873">
    <property type="entry name" value="B3_4"/>
    <property type="match status" value="1"/>
</dbReference>
<dbReference type="Pfam" id="PF03483">
    <property type="entry name" value="B3_4"/>
    <property type="match status" value="1"/>
</dbReference>
<evidence type="ECO:0000256" key="5">
    <source>
        <dbReference type="ARBA" id="ARBA00022555"/>
    </source>
</evidence>
<evidence type="ECO:0000256" key="1">
    <source>
        <dbReference type="ARBA" id="ARBA00004496"/>
    </source>
</evidence>
<dbReference type="SUPFAM" id="SSF46955">
    <property type="entry name" value="Putative DNA-binding domain"/>
    <property type="match status" value="1"/>
</dbReference>
<dbReference type="SUPFAM" id="SSF56037">
    <property type="entry name" value="PheT/TilS domain"/>
    <property type="match status" value="1"/>
</dbReference>
<evidence type="ECO:0000259" key="17">
    <source>
        <dbReference type="PROSITE" id="PS50886"/>
    </source>
</evidence>
<dbReference type="NCBIfam" id="TIGR00472">
    <property type="entry name" value="pheT_bact"/>
    <property type="match status" value="1"/>
</dbReference>
<dbReference type="InterPro" id="IPR005121">
    <property type="entry name" value="Fdx_antiC-bd"/>
</dbReference>
<evidence type="ECO:0000313" key="21">
    <source>
        <dbReference type="Proteomes" id="UP000623269"/>
    </source>
</evidence>
<keyword evidence="7 15" id="KW-0479">Metal-binding</keyword>
<dbReference type="Pfam" id="PF03484">
    <property type="entry name" value="B5"/>
    <property type="match status" value="1"/>
</dbReference>
<dbReference type="PROSITE" id="PS51483">
    <property type="entry name" value="B5"/>
    <property type="match status" value="1"/>
</dbReference>
<dbReference type="Proteomes" id="UP000623269">
    <property type="component" value="Unassembled WGS sequence"/>
</dbReference>
<comment type="similarity">
    <text evidence="2 15">Belongs to the phenylalanyl-tRNA synthetase beta subunit family. Type 1 subfamily.</text>
</comment>
<dbReference type="Pfam" id="PF03147">
    <property type="entry name" value="FDX-ACB"/>
    <property type="match status" value="1"/>
</dbReference>
<dbReference type="EC" id="6.1.1.20" evidence="15"/>
<dbReference type="GO" id="GO:0009328">
    <property type="term" value="C:phenylalanine-tRNA ligase complex"/>
    <property type="evidence" value="ECO:0007669"/>
    <property type="project" value="TreeGrafter"/>
</dbReference>
<evidence type="ECO:0000259" key="18">
    <source>
        <dbReference type="PROSITE" id="PS51447"/>
    </source>
</evidence>
<dbReference type="PANTHER" id="PTHR10947">
    <property type="entry name" value="PHENYLALANYL-TRNA SYNTHETASE BETA CHAIN AND LEUCINE-RICH REPEAT-CONTAINING PROTEIN 47"/>
    <property type="match status" value="1"/>
</dbReference>
<dbReference type="InterPro" id="IPR004532">
    <property type="entry name" value="Phe-tRNA-ligase_IIc_bsu_bact"/>
</dbReference>
<dbReference type="SMART" id="SM00874">
    <property type="entry name" value="B5"/>
    <property type="match status" value="1"/>
</dbReference>
<dbReference type="GO" id="GO:0004826">
    <property type="term" value="F:phenylalanine-tRNA ligase activity"/>
    <property type="evidence" value="ECO:0007669"/>
    <property type="project" value="UniProtKB-UniRule"/>
</dbReference>
<keyword evidence="12 15" id="KW-0648">Protein biosynthesis</keyword>
<dbReference type="Pfam" id="PF17759">
    <property type="entry name" value="tRNA_synthFbeta"/>
    <property type="match status" value="1"/>
</dbReference>
<evidence type="ECO:0000256" key="14">
    <source>
        <dbReference type="ARBA" id="ARBA00049255"/>
    </source>
</evidence>
<reference evidence="20" key="1">
    <citation type="submission" date="2020-12" db="EMBL/GenBank/DDBJ databases">
        <title>M. sibirica DSM 26468T genome.</title>
        <authorList>
            <person name="Thieme N."/>
            <person name="Rettenmaier R."/>
            <person name="Zverlov V."/>
            <person name="Liebl W."/>
        </authorList>
    </citation>
    <scope>NUCLEOTIDE SEQUENCE</scope>
    <source>
        <strain evidence="20">DSM 26468</strain>
    </source>
</reference>
<comment type="catalytic activity">
    <reaction evidence="14 15">
        <text>tRNA(Phe) + L-phenylalanine + ATP = L-phenylalanyl-tRNA(Phe) + AMP + diphosphate + H(+)</text>
        <dbReference type="Rhea" id="RHEA:19413"/>
        <dbReference type="Rhea" id="RHEA-COMP:9668"/>
        <dbReference type="Rhea" id="RHEA-COMP:9699"/>
        <dbReference type="ChEBI" id="CHEBI:15378"/>
        <dbReference type="ChEBI" id="CHEBI:30616"/>
        <dbReference type="ChEBI" id="CHEBI:33019"/>
        <dbReference type="ChEBI" id="CHEBI:58095"/>
        <dbReference type="ChEBI" id="CHEBI:78442"/>
        <dbReference type="ChEBI" id="CHEBI:78531"/>
        <dbReference type="ChEBI" id="CHEBI:456215"/>
        <dbReference type="EC" id="6.1.1.20"/>
    </reaction>
</comment>
<protein>
    <recommendedName>
        <fullName evidence="15">Phenylalanine--tRNA ligase beta subunit</fullName>
        <ecNumber evidence="15">6.1.1.20</ecNumber>
    </recommendedName>
    <alternativeName>
        <fullName evidence="15">Phenylalanyl-tRNA synthetase beta subunit</fullName>
        <shortName evidence="15">PheRS</shortName>
    </alternativeName>
</protein>
<keyword evidence="6 15" id="KW-0436">Ligase</keyword>
<feature type="binding site" evidence="15">
    <location>
        <position position="465"/>
    </location>
    <ligand>
        <name>Mg(2+)</name>
        <dbReference type="ChEBI" id="CHEBI:18420"/>
        <note>shared with alpha subunit</note>
    </ligand>
</feature>
<dbReference type="Gene3D" id="2.40.50.140">
    <property type="entry name" value="Nucleic acid-binding proteins"/>
    <property type="match status" value="1"/>
</dbReference>
<comment type="subcellular location">
    <subcellularLocation>
        <location evidence="1 15">Cytoplasm</location>
    </subcellularLocation>
</comment>
<dbReference type="Pfam" id="PF01588">
    <property type="entry name" value="tRNA_bind"/>
    <property type="match status" value="1"/>
</dbReference>
<accession>A0A8J7KWA7</accession>
<evidence type="ECO:0000256" key="2">
    <source>
        <dbReference type="ARBA" id="ARBA00008653"/>
    </source>
</evidence>
<dbReference type="PROSITE" id="PS51447">
    <property type="entry name" value="FDX_ACB"/>
    <property type="match status" value="1"/>
</dbReference>
<feature type="domain" description="TRNA-binding" evidence="17">
    <location>
        <begin position="40"/>
        <end position="147"/>
    </location>
</feature>
<dbReference type="InterPro" id="IPR009061">
    <property type="entry name" value="DNA-bd_dom_put_sf"/>
</dbReference>
<dbReference type="Gene3D" id="3.30.56.10">
    <property type="match status" value="2"/>
</dbReference>
<feature type="domain" description="B5" evidence="19">
    <location>
        <begin position="401"/>
        <end position="478"/>
    </location>
</feature>
<name>A0A8J7KWA7_9FIRM</name>
<feature type="binding site" evidence="15">
    <location>
        <position position="456"/>
    </location>
    <ligand>
        <name>Mg(2+)</name>
        <dbReference type="ChEBI" id="CHEBI:18420"/>
        <note>shared with alpha subunit</note>
    </ligand>
</feature>
<dbReference type="GO" id="GO:0140096">
    <property type="term" value="F:catalytic activity, acting on a protein"/>
    <property type="evidence" value="ECO:0007669"/>
    <property type="project" value="UniProtKB-ARBA"/>
</dbReference>
<feature type="binding site" evidence="15">
    <location>
        <position position="462"/>
    </location>
    <ligand>
        <name>Mg(2+)</name>
        <dbReference type="ChEBI" id="CHEBI:18420"/>
        <note>shared with alpha subunit</note>
    </ligand>
</feature>
<feature type="domain" description="FDX-ACB" evidence="18">
    <location>
        <begin position="701"/>
        <end position="793"/>
    </location>
</feature>
<dbReference type="InterPro" id="IPR033714">
    <property type="entry name" value="tRNA_bind_bactPheRS"/>
</dbReference>
<dbReference type="GO" id="GO:0000287">
    <property type="term" value="F:magnesium ion binding"/>
    <property type="evidence" value="ECO:0007669"/>
    <property type="project" value="UniProtKB-UniRule"/>
</dbReference>
<evidence type="ECO:0000259" key="19">
    <source>
        <dbReference type="PROSITE" id="PS51483"/>
    </source>
</evidence>
<keyword evidence="5 16" id="KW-0820">tRNA-binding</keyword>
<dbReference type="InterPro" id="IPR002547">
    <property type="entry name" value="tRNA-bd_dom"/>
</dbReference>
<evidence type="ECO:0000256" key="10">
    <source>
        <dbReference type="ARBA" id="ARBA00022842"/>
    </source>
</evidence>
<evidence type="ECO:0000256" key="11">
    <source>
        <dbReference type="ARBA" id="ARBA00022884"/>
    </source>
</evidence>
<evidence type="ECO:0000256" key="8">
    <source>
        <dbReference type="ARBA" id="ARBA00022741"/>
    </source>
</evidence>
<proteinExistence type="inferred from homology"/>
<dbReference type="InterPro" id="IPR041616">
    <property type="entry name" value="PheRS_beta_core"/>
</dbReference>
<comment type="subunit">
    <text evidence="3 15">Tetramer of two alpha and two beta subunits.</text>
</comment>
<keyword evidence="8 15" id="KW-0547">Nucleotide-binding</keyword>
<evidence type="ECO:0000256" key="9">
    <source>
        <dbReference type="ARBA" id="ARBA00022840"/>
    </source>
</evidence>
<dbReference type="PANTHER" id="PTHR10947:SF0">
    <property type="entry name" value="PHENYLALANINE--TRNA LIGASE BETA SUBUNIT"/>
    <property type="match status" value="1"/>
</dbReference>
<dbReference type="InterPro" id="IPR045864">
    <property type="entry name" value="aa-tRNA-synth_II/BPL/LPL"/>
</dbReference>
<dbReference type="SUPFAM" id="SSF55681">
    <property type="entry name" value="Class II aaRS and biotin synthetases"/>
    <property type="match status" value="1"/>
</dbReference>
<keyword evidence="9 15" id="KW-0067">ATP-binding</keyword>
<comment type="cofactor">
    <cofactor evidence="15">
        <name>Mg(2+)</name>
        <dbReference type="ChEBI" id="CHEBI:18420"/>
    </cofactor>
    <text evidence="15">Binds 2 magnesium ions per tetramer.</text>
</comment>
<dbReference type="Gene3D" id="3.30.70.380">
    <property type="entry name" value="Ferrodoxin-fold anticodon-binding domain"/>
    <property type="match status" value="1"/>
</dbReference>
<evidence type="ECO:0000256" key="3">
    <source>
        <dbReference type="ARBA" id="ARBA00011209"/>
    </source>
</evidence>
<dbReference type="Gene3D" id="3.30.930.10">
    <property type="entry name" value="Bira Bifunctional Protein, Domain 2"/>
    <property type="match status" value="1"/>
</dbReference>
<dbReference type="SMART" id="SM00896">
    <property type="entry name" value="FDX-ACB"/>
    <property type="match status" value="1"/>
</dbReference>
<dbReference type="AlphaFoldDB" id="A0A8J7KWA7"/>
<dbReference type="RefSeq" id="WP_197660400.1">
    <property type="nucleotide sequence ID" value="NZ_JAEAGR010000003.1"/>
</dbReference>
<evidence type="ECO:0000256" key="16">
    <source>
        <dbReference type="PROSITE-ProRule" id="PRU00209"/>
    </source>
</evidence>
<dbReference type="GO" id="GO:0006432">
    <property type="term" value="P:phenylalanyl-tRNA aminoacylation"/>
    <property type="evidence" value="ECO:0007669"/>
    <property type="project" value="UniProtKB-UniRule"/>
</dbReference>